<protein>
    <submittedName>
        <fullName evidence="1">Uncharacterized protein L662</fullName>
    </submittedName>
</protein>
<organism evidence="1">
    <name type="scientific">Anthurium amnicola</name>
    <dbReference type="NCBI Taxonomy" id="1678845"/>
    <lineage>
        <taxon>Eukaryota</taxon>
        <taxon>Viridiplantae</taxon>
        <taxon>Streptophyta</taxon>
        <taxon>Embryophyta</taxon>
        <taxon>Tracheophyta</taxon>
        <taxon>Spermatophyta</taxon>
        <taxon>Magnoliopsida</taxon>
        <taxon>Liliopsida</taxon>
        <taxon>Araceae</taxon>
        <taxon>Pothoideae</taxon>
        <taxon>Potheae</taxon>
        <taxon>Anthurium</taxon>
    </lineage>
</organism>
<dbReference type="PANTHER" id="PTHR31252:SF11">
    <property type="entry name" value="DUF4419 DOMAIN-CONTAINING PROTEIN"/>
    <property type="match status" value="1"/>
</dbReference>
<dbReference type="AlphaFoldDB" id="A0A1D1Y6Q8"/>
<dbReference type="PANTHER" id="PTHR31252">
    <property type="entry name" value="DUF4419 DOMAIN-CONTAINING PROTEIN"/>
    <property type="match status" value="1"/>
</dbReference>
<name>A0A1D1Y6Q8_9ARAE</name>
<evidence type="ECO:0000313" key="1">
    <source>
        <dbReference type="EMBL" id="JAT50322.1"/>
    </source>
</evidence>
<gene>
    <name evidence="1" type="primary">MIMI_L662_9</name>
    <name evidence="1" type="ORF">g.16391</name>
</gene>
<sequence>SGHSFQRKMSTQILTKKINLENNIKEHTPIKERISQIFPDTNVHAISVDYDETPSNKQSVLEHTMTSHGLAAAILHAYNHHQHLRLTPDDIWLTIAQGVSHHINYNAEKFRTRFVDHEGKKEISIFAGDILKKRNSRLEGDWPEVVNRLVVKTDQAVEKIDIKSLLECNFSTTTKISLTASRIVLLDMVKAYFSYKVCLMCGIPKVTLEGTLEDWTKLQEKVIQLRNLDLDMDFWLDRLDPVVWKLVETYKGEVDEDFWSKIASRQSFGSGPRTINGWMMAFYPYQKDGTKVNYNSLEPYDIPDGRVAVPFKTDTGLSLKFIAGFLGAQQITSEIYNEVVVSPVIGWSIIDDKTPTEDADE</sequence>
<dbReference type="InterPro" id="IPR025533">
    <property type="entry name" value="DUF4419"/>
</dbReference>
<dbReference type="EMBL" id="GDJX01017614">
    <property type="protein sequence ID" value="JAT50322.1"/>
    <property type="molecule type" value="Transcribed_RNA"/>
</dbReference>
<dbReference type="Pfam" id="PF14388">
    <property type="entry name" value="DUF4419"/>
    <property type="match status" value="1"/>
</dbReference>
<proteinExistence type="predicted"/>
<feature type="non-terminal residue" evidence="1">
    <location>
        <position position="1"/>
    </location>
</feature>
<reference evidence="1" key="1">
    <citation type="submission" date="2015-07" db="EMBL/GenBank/DDBJ databases">
        <title>Transcriptome Assembly of Anthurium amnicola.</title>
        <authorList>
            <person name="Suzuki J."/>
        </authorList>
    </citation>
    <scope>NUCLEOTIDE SEQUENCE</scope>
</reference>
<accession>A0A1D1Y6Q8</accession>